<evidence type="ECO:0000256" key="1">
    <source>
        <dbReference type="ARBA" id="ARBA00003217"/>
    </source>
</evidence>
<organism evidence="19 20">
    <name type="scientific">Aerophototrophica crusticola</name>
    <dbReference type="NCBI Taxonomy" id="1709002"/>
    <lineage>
        <taxon>Bacteria</taxon>
        <taxon>Pseudomonadati</taxon>
        <taxon>Pseudomonadota</taxon>
        <taxon>Alphaproteobacteria</taxon>
        <taxon>Rhodospirillales</taxon>
        <taxon>Rhodospirillaceae</taxon>
        <taxon>Aerophototrophica</taxon>
    </lineage>
</organism>
<dbReference type="EMBL" id="CP051775">
    <property type="protein sequence ID" value="QJE72900.1"/>
    <property type="molecule type" value="Genomic_DNA"/>
</dbReference>
<comment type="pathway">
    <text evidence="2">Cell wall biogenesis; peptidoglycan biosynthesis.</text>
</comment>
<feature type="region of interest" description="Disordered" evidence="16">
    <location>
        <begin position="394"/>
        <end position="415"/>
    </location>
</feature>
<dbReference type="GO" id="GO:0009252">
    <property type="term" value="P:peptidoglycan biosynthetic process"/>
    <property type="evidence" value="ECO:0007669"/>
    <property type="project" value="UniProtKB-UniPathway"/>
</dbReference>
<feature type="binding site" evidence="14">
    <location>
        <position position="233"/>
    </location>
    <ligand>
        <name>substrate</name>
    </ligand>
</feature>
<dbReference type="InterPro" id="IPR018044">
    <property type="entry name" value="Peptidase_S11"/>
</dbReference>
<keyword evidence="20" id="KW-1185">Reference proteome</keyword>
<evidence type="ECO:0000256" key="13">
    <source>
        <dbReference type="PIRSR" id="PIRSR618044-1"/>
    </source>
</evidence>
<keyword evidence="9" id="KW-0133">Cell shape</keyword>
<evidence type="ECO:0000256" key="10">
    <source>
        <dbReference type="ARBA" id="ARBA00022984"/>
    </source>
</evidence>
<comment type="similarity">
    <text evidence="3 15">Belongs to the peptidase S11 family.</text>
</comment>
<dbReference type="GO" id="GO:0071555">
    <property type="term" value="P:cell wall organization"/>
    <property type="evidence" value="ECO:0007669"/>
    <property type="project" value="UniProtKB-KW"/>
</dbReference>
<dbReference type="GO" id="GO:0006508">
    <property type="term" value="P:proteolysis"/>
    <property type="evidence" value="ECO:0007669"/>
    <property type="project" value="UniProtKB-KW"/>
</dbReference>
<evidence type="ECO:0000256" key="9">
    <source>
        <dbReference type="ARBA" id="ARBA00022960"/>
    </source>
</evidence>
<dbReference type="Proteomes" id="UP000501891">
    <property type="component" value="Chromosome"/>
</dbReference>
<dbReference type="UniPathway" id="UPA00219"/>
<keyword evidence="6" id="KW-0645">Protease</keyword>
<feature type="domain" description="Peptidase S11 D-Ala-D-Ala carboxypeptidase A C-terminal" evidence="18">
    <location>
        <begin position="283"/>
        <end position="373"/>
    </location>
</feature>
<dbReference type="SUPFAM" id="SSF69189">
    <property type="entry name" value="Penicillin-binding protein associated domain"/>
    <property type="match status" value="1"/>
</dbReference>
<keyword evidence="5 19" id="KW-0121">Carboxypeptidase</keyword>
<evidence type="ECO:0000256" key="5">
    <source>
        <dbReference type="ARBA" id="ARBA00022645"/>
    </source>
</evidence>
<reference evidence="19" key="1">
    <citation type="submission" date="2020-04" db="EMBL/GenBank/DDBJ databases">
        <title>A desert anoxygenic phototrophic bacterium fixes CO2 using RubisCO under aerobic conditions.</title>
        <authorList>
            <person name="Tang K."/>
        </authorList>
    </citation>
    <scope>NUCLEOTIDE SEQUENCE [LARGE SCALE GENOMIC DNA]</scope>
    <source>
        <strain evidence="19">MIMtkB3</strain>
    </source>
</reference>
<evidence type="ECO:0000256" key="17">
    <source>
        <dbReference type="SAM" id="SignalP"/>
    </source>
</evidence>
<dbReference type="InterPro" id="IPR001967">
    <property type="entry name" value="Peptidase_S11_N"/>
</dbReference>
<sequence>MVRGFDVTRLPALLGAAARRTGFALLLAGAAVLPAQAAPLETIAREAILIDLSTNTVLLEKNADERMPTSSMSKVMTMYLVLERIKSGRLTLTDTLPVSEQAWKVQGSKMFVELGNQIKVEDLIRGVVIQSGNDACVVLAEGLAGSEGAFATAMTKRAKELGMHNSNFVNASGWPDPNHYSTARDLATLATRLMQDFPEHFHYYSEKEFTYHGIKQGNRNPLLYRNMNVDGLKTGHTEIAGYGLIATGERNGRRLVMVVNGLPSMQARADESARILEWGWREFETYALFKGGETVDSLPVWLGQQEQVPLVSEQPVKITLTHDQRRAMKVSVLADAPVAAPITKGTKLATLRIEAPDMPAKEVPLVAAADVAELGFFGRVAAAARHLIFGAPEQPAPAAAPATPAQQPAATAKAS</sequence>
<feature type="active site" description="Acyl-ester intermediate" evidence="13">
    <location>
        <position position="71"/>
    </location>
</feature>
<dbReference type="Gene3D" id="3.40.710.10">
    <property type="entry name" value="DD-peptidase/beta-lactamase superfamily"/>
    <property type="match status" value="1"/>
</dbReference>
<dbReference type="PANTHER" id="PTHR21581:SF6">
    <property type="entry name" value="TRAFFICKING PROTEIN PARTICLE COMPLEX SUBUNIT 12"/>
    <property type="match status" value="1"/>
</dbReference>
<accession>A0A858R641</accession>
<comment type="function">
    <text evidence="1">Removes C-terminal D-alanyl residues from sugar-peptide cell wall precursors.</text>
</comment>
<evidence type="ECO:0000259" key="18">
    <source>
        <dbReference type="SMART" id="SM00936"/>
    </source>
</evidence>
<comment type="catalytic activity">
    <reaction evidence="12">
        <text>Preferential cleavage: (Ac)2-L-Lys-D-Ala-|-D-Ala. Also transpeptidation of peptidyl-alanyl moieties that are N-acyl substituents of D-alanine.</text>
        <dbReference type="EC" id="3.4.16.4"/>
    </reaction>
</comment>
<dbReference type="GO" id="GO:0009002">
    <property type="term" value="F:serine-type D-Ala-D-Ala carboxypeptidase activity"/>
    <property type="evidence" value="ECO:0007669"/>
    <property type="project" value="UniProtKB-EC"/>
</dbReference>
<evidence type="ECO:0000313" key="19">
    <source>
        <dbReference type="EMBL" id="QJE72900.1"/>
    </source>
</evidence>
<evidence type="ECO:0000256" key="4">
    <source>
        <dbReference type="ARBA" id="ARBA00012448"/>
    </source>
</evidence>
<dbReference type="EC" id="3.4.16.4" evidence="4"/>
<dbReference type="InterPro" id="IPR015956">
    <property type="entry name" value="Peniciliin-bd_prot_C_sf"/>
</dbReference>
<evidence type="ECO:0000256" key="7">
    <source>
        <dbReference type="ARBA" id="ARBA00022729"/>
    </source>
</evidence>
<evidence type="ECO:0000256" key="15">
    <source>
        <dbReference type="RuleBase" id="RU004016"/>
    </source>
</evidence>
<evidence type="ECO:0000256" key="6">
    <source>
        <dbReference type="ARBA" id="ARBA00022670"/>
    </source>
</evidence>
<evidence type="ECO:0000256" key="2">
    <source>
        <dbReference type="ARBA" id="ARBA00004752"/>
    </source>
</evidence>
<feature type="signal peptide" evidence="17">
    <location>
        <begin position="1"/>
        <end position="37"/>
    </location>
</feature>
<dbReference type="SUPFAM" id="SSF56601">
    <property type="entry name" value="beta-lactamase/transpeptidase-like"/>
    <property type="match status" value="1"/>
</dbReference>
<dbReference type="Pfam" id="PF07943">
    <property type="entry name" value="PBP5_C"/>
    <property type="match status" value="1"/>
</dbReference>
<keyword evidence="11" id="KW-0961">Cell wall biogenesis/degradation</keyword>
<evidence type="ECO:0000256" key="3">
    <source>
        <dbReference type="ARBA" id="ARBA00007164"/>
    </source>
</evidence>
<evidence type="ECO:0000256" key="16">
    <source>
        <dbReference type="SAM" id="MobiDB-lite"/>
    </source>
</evidence>
<name>A0A858R641_9PROT</name>
<evidence type="ECO:0000256" key="8">
    <source>
        <dbReference type="ARBA" id="ARBA00022801"/>
    </source>
</evidence>
<evidence type="ECO:0000256" key="14">
    <source>
        <dbReference type="PIRSR" id="PIRSR618044-2"/>
    </source>
</evidence>
<dbReference type="KEGG" id="acru:HHL28_07165"/>
<feature type="active site" description="Proton acceptor" evidence="13">
    <location>
        <position position="74"/>
    </location>
</feature>
<protein>
    <recommendedName>
        <fullName evidence="4">serine-type D-Ala-D-Ala carboxypeptidase</fullName>
        <ecNumber evidence="4">3.4.16.4</ecNumber>
    </recommendedName>
</protein>
<evidence type="ECO:0000313" key="20">
    <source>
        <dbReference type="Proteomes" id="UP000501891"/>
    </source>
</evidence>
<dbReference type="InterPro" id="IPR012907">
    <property type="entry name" value="Peptidase_S11_C"/>
</dbReference>
<keyword evidence="10" id="KW-0573">Peptidoglycan synthesis</keyword>
<dbReference type="PRINTS" id="PR00725">
    <property type="entry name" value="DADACBPTASE1"/>
</dbReference>
<dbReference type="InterPro" id="IPR012338">
    <property type="entry name" value="Beta-lactam/transpept-like"/>
</dbReference>
<feature type="chain" id="PRO_5032400485" description="serine-type D-Ala-D-Ala carboxypeptidase" evidence="17">
    <location>
        <begin position="38"/>
        <end position="415"/>
    </location>
</feature>
<dbReference type="AlphaFoldDB" id="A0A858R641"/>
<dbReference type="PANTHER" id="PTHR21581">
    <property type="entry name" value="D-ALANYL-D-ALANINE CARBOXYPEPTIDASE"/>
    <property type="match status" value="1"/>
</dbReference>
<evidence type="ECO:0000256" key="12">
    <source>
        <dbReference type="ARBA" id="ARBA00034000"/>
    </source>
</evidence>
<keyword evidence="8" id="KW-0378">Hydrolase</keyword>
<proteinExistence type="inferred from homology"/>
<dbReference type="GO" id="GO:0008360">
    <property type="term" value="P:regulation of cell shape"/>
    <property type="evidence" value="ECO:0007669"/>
    <property type="project" value="UniProtKB-KW"/>
</dbReference>
<keyword evidence="7 17" id="KW-0732">Signal</keyword>
<dbReference type="SMART" id="SM00936">
    <property type="entry name" value="PBP5_C"/>
    <property type="match status" value="1"/>
</dbReference>
<evidence type="ECO:0000256" key="11">
    <source>
        <dbReference type="ARBA" id="ARBA00023316"/>
    </source>
</evidence>
<dbReference type="Pfam" id="PF00768">
    <property type="entry name" value="Peptidase_S11"/>
    <property type="match status" value="1"/>
</dbReference>
<dbReference type="Gene3D" id="2.60.410.10">
    <property type="entry name" value="D-Ala-D-Ala carboxypeptidase, C-terminal domain"/>
    <property type="match status" value="1"/>
</dbReference>
<feature type="active site" evidence="13">
    <location>
        <position position="131"/>
    </location>
</feature>
<dbReference type="InterPro" id="IPR037167">
    <property type="entry name" value="Peptidase_S11_C_sf"/>
</dbReference>
<gene>
    <name evidence="19" type="ORF">HHL28_07165</name>
</gene>